<comment type="caution">
    <text evidence="2">The sequence shown here is derived from an EMBL/GenBank/DDBJ whole genome shotgun (WGS) entry which is preliminary data.</text>
</comment>
<evidence type="ECO:0000313" key="2">
    <source>
        <dbReference type="EMBL" id="RIV32850.1"/>
    </source>
</evidence>
<proteinExistence type="predicted"/>
<name>A0A3A1N823_9FLAO</name>
<dbReference type="InterPro" id="IPR001466">
    <property type="entry name" value="Beta-lactam-related"/>
</dbReference>
<gene>
    <name evidence="2" type="ORF">D2V08_10490</name>
</gene>
<dbReference type="InterPro" id="IPR012338">
    <property type="entry name" value="Beta-lactam/transpept-like"/>
</dbReference>
<dbReference type="PROSITE" id="PS51257">
    <property type="entry name" value="PROKAR_LIPOPROTEIN"/>
    <property type="match status" value="1"/>
</dbReference>
<keyword evidence="2" id="KW-0378">Hydrolase</keyword>
<sequence>MKHLLSPIAAVCLVISLFSCNTKQTPETIVESPAHAYSESYKAPIFVPDDRIEKIKQIAPELQQSIEEHAKAEHLPGVAFGIVVDNELVFTAATGYLNLEKEIPASPSSAFRIASMTKSFTAMAIIKLRDEGKLSLNDPVSKYVPEMSKLTFLTKDAPTIAIENLLTMTAGFPEDNPWGDRQLDEPDHMLIDLVDEGISFSNVPSYEYEYSNTGYALLGHIVSKVSGMPFQDYITQNIFKPLGMNHTYWEYEGIPEEQLAIGYRWEDEQWKLEPMLHDGSFGAMGGLISSIADFSKYVSFHLSAWPPRNDDDNGPIKRSSLREMQTPQFPRLYANAKDYKGDDCAILAGYGFGLGITEYCNGLKRVSHGGALPGFGSNYTFYPEYGVGIMAFCNLTYTSPWSLNELSTLLFETADLQPRKLPASDVLLERQEQITQLIQQWEPALEEQILAENFYLDRSREKRRAAIQKVLEKAGAIEAVGDLHPINQLRGRYTLQAKNGKVNIFFTLTPEKHPKVQRLDVAFEPNKPDV</sequence>
<keyword evidence="3" id="KW-1185">Reference proteome</keyword>
<dbReference type="PANTHER" id="PTHR46825">
    <property type="entry name" value="D-ALANYL-D-ALANINE-CARBOXYPEPTIDASE/ENDOPEPTIDASE AMPH"/>
    <property type="match status" value="1"/>
</dbReference>
<feature type="domain" description="Beta-lactamase-related" evidence="1">
    <location>
        <begin position="63"/>
        <end position="398"/>
    </location>
</feature>
<dbReference type="AlphaFoldDB" id="A0A3A1N823"/>
<organism evidence="2 3">
    <name type="scientific">Flagellimonas lutimaris</name>
    <dbReference type="NCBI Taxonomy" id="475082"/>
    <lineage>
        <taxon>Bacteria</taxon>
        <taxon>Pseudomonadati</taxon>
        <taxon>Bacteroidota</taxon>
        <taxon>Flavobacteriia</taxon>
        <taxon>Flavobacteriales</taxon>
        <taxon>Flavobacteriaceae</taxon>
        <taxon>Flagellimonas</taxon>
    </lineage>
</organism>
<dbReference type="Proteomes" id="UP000266067">
    <property type="component" value="Unassembled WGS sequence"/>
</dbReference>
<dbReference type="SUPFAM" id="SSF56601">
    <property type="entry name" value="beta-lactamase/transpeptidase-like"/>
    <property type="match status" value="1"/>
</dbReference>
<dbReference type="InterPro" id="IPR050491">
    <property type="entry name" value="AmpC-like"/>
</dbReference>
<dbReference type="GO" id="GO:0016787">
    <property type="term" value="F:hydrolase activity"/>
    <property type="evidence" value="ECO:0007669"/>
    <property type="project" value="UniProtKB-KW"/>
</dbReference>
<dbReference type="PANTHER" id="PTHR46825:SF9">
    <property type="entry name" value="BETA-LACTAMASE-RELATED DOMAIN-CONTAINING PROTEIN"/>
    <property type="match status" value="1"/>
</dbReference>
<evidence type="ECO:0000259" key="1">
    <source>
        <dbReference type="Pfam" id="PF00144"/>
    </source>
</evidence>
<dbReference type="EMBL" id="QXFH01000072">
    <property type="protein sequence ID" value="RIV32850.1"/>
    <property type="molecule type" value="Genomic_DNA"/>
</dbReference>
<dbReference type="RefSeq" id="WP_119608116.1">
    <property type="nucleotide sequence ID" value="NZ_QXFH01000072.1"/>
</dbReference>
<dbReference type="Gene3D" id="3.40.710.10">
    <property type="entry name" value="DD-peptidase/beta-lactamase superfamily"/>
    <property type="match status" value="1"/>
</dbReference>
<protein>
    <submittedName>
        <fullName evidence="2">Class A beta-lactamase-related serine hydrolase</fullName>
    </submittedName>
</protein>
<dbReference type="Pfam" id="PF00144">
    <property type="entry name" value="Beta-lactamase"/>
    <property type="match status" value="1"/>
</dbReference>
<dbReference type="OrthoDB" id="9797709at2"/>
<reference evidence="2 3" key="1">
    <citation type="submission" date="2018-08" db="EMBL/GenBank/DDBJ databases">
        <title>Proposal of Muricauda 72 sp.nov. and Muricauda NH166 sp.nov., isolated from seawater.</title>
        <authorList>
            <person name="Cheng H."/>
            <person name="Wu Y.-H."/>
            <person name="Guo L.-L."/>
            <person name="Xu X.-W."/>
        </authorList>
    </citation>
    <scope>NUCLEOTIDE SEQUENCE [LARGE SCALE GENOMIC DNA]</scope>
    <source>
        <strain evidence="2 3">KCTC 22173</strain>
    </source>
</reference>
<accession>A0A3A1N823</accession>
<evidence type="ECO:0000313" key="3">
    <source>
        <dbReference type="Proteomes" id="UP000266067"/>
    </source>
</evidence>